<proteinExistence type="predicted"/>
<protein>
    <submittedName>
        <fullName evidence="1">Uncharacterized protein</fullName>
    </submittedName>
</protein>
<comment type="caution">
    <text evidence="1">The sequence shown here is derived from an EMBL/GenBank/DDBJ whole genome shotgun (WGS) entry which is preliminary data.</text>
</comment>
<dbReference type="Proteomes" id="UP000287972">
    <property type="component" value="Unassembled WGS sequence"/>
</dbReference>
<sequence>TCMKQGCQDPPGFINLSSRYGSRVIDADHWRTLSAHSRIIAMSNHVAGLDEK</sequence>
<evidence type="ECO:0000313" key="2">
    <source>
        <dbReference type="Proteomes" id="UP000287972"/>
    </source>
</evidence>
<organism evidence="1 2">
    <name type="scientific">Fusarium floridanum</name>
    <dbReference type="NCBI Taxonomy" id="1325733"/>
    <lineage>
        <taxon>Eukaryota</taxon>
        <taxon>Fungi</taxon>
        <taxon>Dikarya</taxon>
        <taxon>Ascomycota</taxon>
        <taxon>Pezizomycotina</taxon>
        <taxon>Sordariomycetes</taxon>
        <taxon>Hypocreomycetidae</taxon>
        <taxon>Hypocreales</taxon>
        <taxon>Nectriaceae</taxon>
        <taxon>Fusarium</taxon>
        <taxon>Fusarium solani species complex</taxon>
    </lineage>
</organism>
<reference evidence="1 2" key="1">
    <citation type="submission" date="2017-06" db="EMBL/GenBank/DDBJ databases">
        <title>Comparative genomic analysis of Ambrosia Fusariam Clade fungi.</title>
        <authorList>
            <person name="Stajich J.E."/>
            <person name="Carrillo J."/>
            <person name="Kijimoto T."/>
            <person name="Eskalen A."/>
            <person name="O'Donnell K."/>
            <person name="Kasson M."/>
        </authorList>
    </citation>
    <scope>NUCLEOTIDE SEQUENCE [LARGE SCALE GENOMIC DNA]</scope>
    <source>
        <strain evidence="1 2">NRRL62606</strain>
    </source>
</reference>
<dbReference type="EMBL" id="NKCL01000746">
    <property type="protein sequence ID" value="RSL52926.1"/>
    <property type="molecule type" value="Genomic_DNA"/>
</dbReference>
<keyword evidence="2" id="KW-1185">Reference proteome</keyword>
<name>A0A428PIZ7_9HYPO</name>
<gene>
    <name evidence="1" type="ORF">CEP51_014973</name>
</gene>
<evidence type="ECO:0000313" key="1">
    <source>
        <dbReference type="EMBL" id="RSL52926.1"/>
    </source>
</evidence>
<feature type="non-terminal residue" evidence="1">
    <location>
        <position position="1"/>
    </location>
</feature>
<dbReference type="AlphaFoldDB" id="A0A428PIZ7"/>
<accession>A0A428PIZ7</accession>